<gene>
    <name evidence="2" type="ORF">SDC9_71377</name>
</gene>
<proteinExistence type="predicted"/>
<feature type="transmembrane region" description="Helical" evidence="1">
    <location>
        <begin position="99"/>
        <end position="123"/>
    </location>
</feature>
<feature type="transmembrane region" description="Helical" evidence="1">
    <location>
        <begin position="54"/>
        <end position="78"/>
    </location>
</feature>
<evidence type="ECO:0000256" key="1">
    <source>
        <dbReference type="SAM" id="Phobius"/>
    </source>
</evidence>
<accession>A0A644Y999</accession>
<comment type="caution">
    <text evidence="2">The sequence shown here is derived from an EMBL/GenBank/DDBJ whole genome shotgun (WGS) entry which is preliminary data.</text>
</comment>
<sequence length="124" mass="13056">MYFCATNSSTVLTFDKATILATFSTRALNSSFAATKSVSQLTSTTEPNFISSEMYVVTIPSAAILPAFLAAAASPFSLNTSIALSMSPLVSLRAFLQSIIPAPVLSLSSLTIPAVIIFIPPLYN</sequence>
<organism evidence="2">
    <name type="scientific">bioreactor metagenome</name>
    <dbReference type="NCBI Taxonomy" id="1076179"/>
    <lineage>
        <taxon>unclassified sequences</taxon>
        <taxon>metagenomes</taxon>
        <taxon>ecological metagenomes</taxon>
    </lineage>
</organism>
<keyword evidence="1" id="KW-1133">Transmembrane helix</keyword>
<evidence type="ECO:0000313" key="2">
    <source>
        <dbReference type="EMBL" id="MPM24889.1"/>
    </source>
</evidence>
<protein>
    <submittedName>
        <fullName evidence="2">Uncharacterized protein</fullName>
    </submittedName>
</protein>
<dbReference type="EMBL" id="VSSQ01004367">
    <property type="protein sequence ID" value="MPM24889.1"/>
    <property type="molecule type" value="Genomic_DNA"/>
</dbReference>
<name>A0A644Y999_9ZZZZ</name>
<reference evidence="2" key="1">
    <citation type="submission" date="2019-08" db="EMBL/GenBank/DDBJ databases">
        <authorList>
            <person name="Kucharzyk K."/>
            <person name="Murdoch R.W."/>
            <person name="Higgins S."/>
            <person name="Loffler F."/>
        </authorList>
    </citation>
    <scope>NUCLEOTIDE SEQUENCE</scope>
</reference>
<keyword evidence="1" id="KW-0812">Transmembrane</keyword>
<keyword evidence="1" id="KW-0472">Membrane</keyword>
<dbReference type="AlphaFoldDB" id="A0A644Y999"/>